<dbReference type="AlphaFoldDB" id="A0A2P2JUT1"/>
<name>A0A2P2JUT1_RHIMU</name>
<protein>
    <submittedName>
        <fullName evidence="2">Uncharacterized protein</fullName>
    </submittedName>
</protein>
<proteinExistence type="predicted"/>
<organism evidence="2">
    <name type="scientific">Rhizophora mucronata</name>
    <name type="common">Asiatic mangrove</name>
    <dbReference type="NCBI Taxonomy" id="61149"/>
    <lineage>
        <taxon>Eukaryota</taxon>
        <taxon>Viridiplantae</taxon>
        <taxon>Streptophyta</taxon>
        <taxon>Embryophyta</taxon>
        <taxon>Tracheophyta</taxon>
        <taxon>Spermatophyta</taxon>
        <taxon>Magnoliopsida</taxon>
        <taxon>eudicotyledons</taxon>
        <taxon>Gunneridae</taxon>
        <taxon>Pentapetalae</taxon>
        <taxon>rosids</taxon>
        <taxon>fabids</taxon>
        <taxon>Malpighiales</taxon>
        <taxon>Rhizophoraceae</taxon>
        <taxon>Rhizophora</taxon>
    </lineage>
</organism>
<sequence length="55" mass="6412">MKQTYHSLQQKQQMKKRRRGEKKKKARIDAYMLACSGSNLNPLKSLASLLAWEMS</sequence>
<evidence type="ECO:0000256" key="1">
    <source>
        <dbReference type="SAM" id="MobiDB-lite"/>
    </source>
</evidence>
<reference evidence="2" key="1">
    <citation type="submission" date="2018-02" db="EMBL/GenBank/DDBJ databases">
        <title>Rhizophora mucronata_Transcriptome.</title>
        <authorList>
            <person name="Meera S.P."/>
            <person name="Sreeshan A."/>
            <person name="Augustine A."/>
        </authorList>
    </citation>
    <scope>NUCLEOTIDE SEQUENCE</scope>
    <source>
        <tissue evidence="2">Leaf</tissue>
    </source>
</reference>
<dbReference type="EMBL" id="GGEC01016737">
    <property type="protein sequence ID" value="MBW97220.1"/>
    <property type="molecule type" value="Transcribed_RNA"/>
</dbReference>
<feature type="region of interest" description="Disordered" evidence="1">
    <location>
        <begin position="1"/>
        <end position="25"/>
    </location>
</feature>
<feature type="compositionally biased region" description="Basic residues" evidence="1">
    <location>
        <begin position="13"/>
        <end position="25"/>
    </location>
</feature>
<accession>A0A2P2JUT1</accession>
<evidence type="ECO:0000313" key="2">
    <source>
        <dbReference type="EMBL" id="MBW97220.1"/>
    </source>
</evidence>